<evidence type="ECO:0000313" key="4">
    <source>
        <dbReference type="EMBL" id="RDY30493.1"/>
    </source>
</evidence>
<dbReference type="SUPFAM" id="SSF53383">
    <property type="entry name" value="PLP-dependent transferases"/>
    <property type="match status" value="1"/>
</dbReference>
<dbReference type="InterPro" id="IPR004838">
    <property type="entry name" value="NHTrfase_class1_PyrdxlP-BS"/>
</dbReference>
<dbReference type="EMBL" id="QICS01000007">
    <property type="protein sequence ID" value="PXV89117.1"/>
    <property type="molecule type" value="Genomic_DNA"/>
</dbReference>
<dbReference type="InterPro" id="IPR004839">
    <property type="entry name" value="Aminotransferase_I/II_large"/>
</dbReference>
<comment type="similarity">
    <text evidence="1">Belongs to the class-I pyridoxal-phosphate-dependent aminotransferase family.</text>
</comment>
<dbReference type="CDD" id="cd00609">
    <property type="entry name" value="AAT_like"/>
    <property type="match status" value="1"/>
</dbReference>
<comment type="cofactor">
    <cofactor evidence="1">
        <name>pyridoxal 5'-phosphate</name>
        <dbReference type="ChEBI" id="CHEBI:597326"/>
    </cofactor>
</comment>
<dbReference type="EMBL" id="NOKA02000035">
    <property type="protein sequence ID" value="RDY30493.1"/>
    <property type="molecule type" value="Genomic_DNA"/>
</dbReference>
<organism evidence="4 5">
    <name type="scientific">Lachnotalea glycerini</name>
    <dbReference type="NCBI Taxonomy" id="1763509"/>
    <lineage>
        <taxon>Bacteria</taxon>
        <taxon>Bacillati</taxon>
        <taxon>Bacillota</taxon>
        <taxon>Clostridia</taxon>
        <taxon>Lachnospirales</taxon>
        <taxon>Lachnospiraceae</taxon>
        <taxon>Lachnotalea</taxon>
    </lineage>
</organism>
<dbReference type="RefSeq" id="WP_094375828.1">
    <property type="nucleotide sequence ID" value="NZ_NOKA02000035.1"/>
</dbReference>
<dbReference type="PROSITE" id="PS00105">
    <property type="entry name" value="AA_TRANSFER_CLASS_1"/>
    <property type="match status" value="1"/>
</dbReference>
<dbReference type="EC" id="2.6.1.-" evidence="1"/>
<dbReference type="AlphaFoldDB" id="A0A255ITC1"/>
<evidence type="ECO:0000313" key="6">
    <source>
        <dbReference type="Proteomes" id="UP000247523"/>
    </source>
</evidence>
<keyword evidence="1 4" id="KW-0032">Aminotransferase</keyword>
<dbReference type="InterPro" id="IPR015422">
    <property type="entry name" value="PyrdxlP-dep_Trfase_small"/>
</dbReference>
<dbReference type="GO" id="GO:0008483">
    <property type="term" value="F:transaminase activity"/>
    <property type="evidence" value="ECO:0007669"/>
    <property type="project" value="UniProtKB-KW"/>
</dbReference>
<dbReference type="InterPro" id="IPR015421">
    <property type="entry name" value="PyrdxlP-dep_Trfase_major"/>
</dbReference>
<dbReference type="PANTHER" id="PTHR42691">
    <property type="entry name" value="ASPARTATE AMINOTRANSFERASE YHDR-RELATED"/>
    <property type="match status" value="1"/>
</dbReference>
<dbReference type="InterPro" id="IPR015424">
    <property type="entry name" value="PyrdxlP-dep_Trfase"/>
</dbReference>
<dbReference type="NCBIfam" id="NF005305">
    <property type="entry name" value="PRK06836.1"/>
    <property type="match status" value="1"/>
</dbReference>
<dbReference type="Proteomes" id="UP000216411">
    <property type="component" value="Unassembled WGS sequence"/>
</dbReference>
<proteinExistence type="inferred from homology"/>
<dbReference type="PANTHER" id="PTHR42691:SF1">
    <property type="entry name" value="ASPARTATE AMINOTRANSFERASE YHDR-RELATED"/>
    <property type="match status" value="1"/>
</dbReference>
<evidence type="ECO:0000313" key="3">
    <source>
        <dbReference type="EMBL" id="PXV89117.1"/>
    </source>
</evidence>
<feature type="domain" description="Aminotransferase class I/classII large" evidence="2">
    <location>
        <begin position="41"/>
        <end position="381"/>
    </location>
</feature>
<accession>A0A255ITC1</accession>
<reference evidence="3 6" key="2">
    <citation type="submission" date="2018-05" db="EMBL/GenBank/DDBJ databases">
        <title>Genomic Encyclopedia of Type Strains, Phase IV (KMG-IV): sequencing the most valuable type-strain genomes for metagenomic binning, comparative biology and taxonomic classification.</title>
        <authorList>
            <person name="Goeker M."/>
        </authorList>
    </citation>
    <scope>NUCLEOTIDE SEQUENCE [LARGE SCALE GENOMIC DNA]</scope>
    <source>
        <strain evidence="3 6">DSM 28816</strain>
    </source>
</reference>
<protein>
    <recommendedName>
        <fullName evidence="1">Aminotransferase</fullName>
        <ecNumber evidence="1">2.6.1.-</ecNumber>
    </recommendedName>
</protein>
<keyword evidence="5" id="KW-1185">Reference proteome</keyword>
<dbReference type="GO" id="GO:0030170">
    <property type="term" value="F:pyridoxal phosphate binding"/>
    <property type="evidence" value="ECO:0007669"/>
    <property type="project" value="InterPro"/>
</dbReference>
<reference evidence="4 5" key="1">
    <citation type="journal article" date="2017" name="Genome Announc.">
        <title>Draft Genome Sequence of a Sporulating and Motile Strain of Lachnotalea glycerini Isolated from Water in Quebec City, Canada.</title>
        <authorList>
            <person name="Maheux A.F."/>
            <person name="Boudreau D.K."/>
            <person name="Berube E."/>
            <person name="Boissinot M."/>
            <person name="Raymond F."/>
            <person name="Brodeur S."/>
            <person name="Corbeil J."/>
            <person name="Isabel S."/>
            <person name="Omar R.F."/>
            <person name="Bergeron M.G."/>
        </authorList>
    </citation>
    <scope>NUCLEOTIDE SEQUENCE [LARGE SCALE GENOMIC DNA]</scope>
    <source>
        <strain evidence="4 5">CCRI-19302</strain>
    </source>
</reference>
<evidence type="ECO:0000313" key="5">
    <source>
        <dbReference type="Proteomes" id="UP000216411"/>
    </source>
</evidence>
<dbReference type="Pfam" id="PF00155">
    <property type="entry name" value="Aminotran_1_2"/>
    <property type="match status" value="1"/>
</dbReference>
<sequence>MVPERYKEMLGKKSVIREMFAYGAKRAEEIGYDHVFDYSLGNPSVPAPKDFQERLLELVQSEEPTKLHGYSPSLGIESTKNAVAKSLNQRFDMSYQSKHIFMVSGAAGAIAHAVRAVTNGGDEVITFAPFFPEYIPYINSTGALLQIVPADINTFSINFDKLLEFFNPKVTAVLINTPNNPSGVVYSTQTLTKLSQILSEKEKEYGHPIYLISDEPYREIVFNGVDAPYVAKLYHNSLTCYSFSKSLSIPGERIGYIAVNPQCEDADILVDVFGQISRGIGHNCPPSLMQLAIETVLDKTSDLSVYEKNKEILYEELKKLGFECVEPGGTFYMFPRALEEDANRFCERAKEFDLLLVPGDSFGCKGHFRISYCVDTPKVIRSLEAFHKLAKIYK</sequence>
<comment type="caution">
    <text evidence="4">The sequence shown here is derived from an EMBL/GenBank/DDBJ whole genome shotgun (WGS) entry which is preliminary data.</text>
</comment>
<dbReference type="OrthoDB" id="9802328at2"/>
<evidence type="ECO:0000256" key="1">
    <source>
        <dbReference type="RuleBase" id="RU000481"/>
    </source>
</evidence>
<reference evidence="4" key="3">
    <citation type="submission" date="2018-07" db="EMBL/GenBank/DDBJ databases">
        <authorList>
            <person name="Quirk P.G."/>
            <person name="Krulwich T.A."/>
        </authorList>
    </citation>
    <scope>NUCLEOTIDE SEQUENCE</scope>
    <source>
        <strain evidence="4">CCRI-19302</strain>
    </source>
</reference>
<dbReference type="Gene3D" id="3.40.640.10">
    <property type="entry name" value="Type I PLP-dependent aspartate aminotransferase-like (Major domain)"/>
    <property type="match status" value="1"/>
</dbReference>
<evidence type="ECO:0000259" key="2">
    <source>
        <dbReference type="Pfam" id="PF00155"/>
    </source>
</evidence>
<gene>
    <name evidence="3" type="ORF">C8E03_10794</name>
    <name evidence="4" type="ORF">CG710_014230</name>
</gene>
<name>A0A255ITC1_9FIRM</name>
<keyword evidence="1 4" id="KW-0808">Transferase</keyword>
<dbReference type="Gene3D" id="3.90.1150.10">
    <property type="entry name" value="Aspartate Aminotransferase, domain 1"/>
    <property type="match status" value="2"/>
</dbReference>
<dbReference type="Proteomes" id="UP000247523">
    <property type="component" value="Unassembled WGS sequence"/>
</dbReference>